<feature type="domain" description="UBA" evidence="2">
    <location>
        <begin position="17"/>
        <end position="57"/>
    </location>
</feature>
<feature type="region of interest" description="Disordered" evidence="1">
    <location>
        <begin position="1"/>
        <end position="20"/>
    </location>
</feature>
<sequence length="128" mass="14505">MGQEEELRPYNEQPCDDVDPGVTEELMNLGFEWDQIQDSLKSKRYNSTMAMYLTLSTKKPTRAGCTIFVRPFSSLDLNSHGPSPTEEVSQRSPGSVRQISSLRSRNQDLPVPHPAWIKNRQSSPKPPM</sequence>
<name>A0A7J8JHN6_ROUAE</name>
<proteinExistence type="predicted"/>
<accession>A0A7J8JHN6</accession>
<evidence type="ECO:0000259" key="2">
    <source>
        <dbReference type="PROSITE" id="PS50030"/>
    </source>
</evidence>
<feature type="region of interest" description="Disordered" evidence="1">
    <location>
        <begin position="73"/>
        <end position="128"/>
    </location>
</feature>
<evidence type="ECO:0000313" key="4">
    <source>
        <dbReference type="Proteomes" id="UP000593571"/>
    </source>
</evidence>
<feature type="compositionally biased region" description="Polar residues" evidence="1">
    <location>
        <begin position="75"/>
        <end position="104"/>
    </location>
</feature>
<dbReference type="Gene3D" id="1.10.8.10">
    <property type="entry name" value="DNA helicase RuvA subunit, C-terminal domain"/>
    <property type="match status" value="1"/>
</dbReference>
<dbReference type="EMBL" id="JACASE010000002">
    <property type="protein sequence ID" value="KAF6496031.1"/>
    <property type="molecule type" value="Genomic_DNA"/>
</dbReference>
<dbReference type="PROSITE" id="PS50030">
    <property type="entry name" value="UBA"/>
    <property type="match status" value="1"/>
</dbReference>
<gene>
    <name evidence="3" type="ORF">HJG63_010290</name>
</gene>
<keyword evidence="4" id="KW-1185">Reference proteome</keyword>
<feature type="compositionally biased region" description="Polar residues" evidence="1">
    <location>
        <begin position="119"/>
        <end position="128"/>
    </location>
</feature>
<protein>
    <recommendedName>
        <fullName evidence="2">UBA domain-containing protein</fullName>
    </recommendedName>
</protein>
<dbReference type="AlphaFoldDB" id="A0A7J8JHN6"/>
<comment type="caution">
    <text evidence="3">The sequence shown here is derived from an EMBL/GenBank/DDBJ whole genome shotgun (WGS) entry which is preliminary data.</text>
</comment>
<dbReference type="InterPro" id="IPR015940">
    <property type="entry name" value="UBA"/>
</dbReference>
<organism evidence="3 4">
    <name type="scientific">Rousettus aegyptiacus</name>
    <name type="common">Egyptian fruit bat</name>
    <name type="synonym">Pteropus aegyptiacus</name>
    <dbReference type="NCBI Taxonomy" id="9407"/>
    <lineage>
        <taxon>Eukaryota</taxon>
        <taxon>Metazoa</taxon>
        <taxon>Chordata</taxon>
        <taxon>Craniata</taxon>
        <taxon>Vertebrata</taxon>
        <taxon>Euteleostomi</taxon>
        <taxon>Mammalia</taxon>
        <taxon>Eutheria</taxon>
        <taxon>Laurasiatheria</taxon>
        <taxon>Chiroptera</taxon>
        <taxon>Yinpterochiroptera</taxon>
        <taxon>Pteropodoidea</taxon>
        <taxon>Pteropodidae</taxon>
        <taxon>Rousettinae</taxon>
        <taxon>Rousettus</taxon>
    </lineage>
</organism>
<evidence type="ECO:0000256" key="1">
    <source>
        <dbReference type="SAM" id="MobiDB-lite"/>
    </source>
</evidence>
<reference evidence="3 4" key="1">
    <citation type="journal article" date="2020" name="Nature">
        <title>Six reference-quality genomes reveal evolution of bat adaptations.</title>
        <authorList>
            <person name="Jebb D."/>
            <person name="Huang Z."/>
            <person name="Pippel M."/>
            <person name="Hughes G.M."/>
            <person name="Lavrichenko K."/>
            <person name="Devanna P."/>
            <person name="Winkler S."/>
            <person name="Jermiin L.S."/>
            <person name="Skirmuntt E.C."/>
            <person name="Katzourakis A."/>
            <person name="Burkitt-Gray L."/>
            <person name="Ray D.A."/>
            <person name="Sullivan K.A.M."/>
            <person name="Roscito J.G."/>
            <person name="Kirilenko B.M."/>
            <person name="Davalos L.M."/>
            <person name="Corthals A.P."/>
            <person name="Power M.L."/>
            <person name="Jones G."/>
            <person name="Ransome R.D."/>
            <person name="Dechmann D.K.N."/>
            <person name="Locatelli A.G."/>
            <person name="Puechmaille S.J."/>
            <person name="Fedrigo O."/>
            <person name="Jarvis E.D."/>
            <person name="Hiller M."/>
            <person name="Vernes S.C."/>
            <person name="Myers E.W."/>
            <person name="Teeling E.C."/>
        </authorList>
    </citation>
    <scope>NUCLEOTIDE SEQUENCE [LARGE SCALE GENOMIC DNA]</scope>
    <source>
        <strain evidence="3">MRouAeg1</strain>
        <tissue evidence="3">Muscle</tissue>
    </source>
</reference>
<evidence type="ECO:0000313" key="3">
    <source>
        <dbReference type="EMBL" id="KAF6496031.1"/>
    </source>
</evidence>
<dbReference type="Proteomes" id="UP000593571">
    <property type="component" value="Unassembled WGS sequence"/>
</dbReference>